<feature type="region of interest" description="Disordered" evidence="1">
    <location>
        <begin position="25"/>
        <end position="49"/>
    </location>
</feature>
<feature type="compositionally biased region" description="Polar residues" evidence="1">
    <location>
        <begin position="36"/>
        <end position="49"/>
    </location>
</feature>
<evidence type="ECO:0000313" key="3">
    <source>
        <dbReference type="Proteomes" id="UP000663842"/>
    </source>
</evidence>
<dbReference type="AlphaFoldDB" id="A0A820JKJ4"/>
<feature type="non-terminal residue" evidence="2">
    <location>
        <position position="1"/>
    </location>
</feature>
<organism evidence="2 3">
    <name type="scientific">Rotaria magnacalcarata</name>
    <dbReference type="NCBI Taxonomy" id="392030"/>
    <lineage>
        <taxon>Eukaryota</taxon>
        <taxon>Metazoa</taxon>
        <taxon>Spiralia</taxon>
        <taxon>Gnathifera</taxon>
        <taxon>Rotifera</taxon>
        <taxon>Eurotatoria</taxon>
        <taxon>Bdelloidea</taxon>
        <taxon>Philodinida</taxon>
        <taxon>Philodinidae</taxon>
        <taxon>Rotaria</taxon>
    </lineage>
</organism>
<gene>
    <name evidence="2" type="ORF">UXM345_LOCUS34874</name>
</gene>
<dbReference type="EMBL" id="CAJOBF010013336">
    <property type="protein sequence ID" value="CAF4328677.1"/>
    <property type="molecule type" value="Genomic_DNA"/>
</dbReference>
<sequence length="100" mass="11188">HPELLKLEKIIASYNNNFIAPSTVPTTTKSSTSTVHNNVPSQLNINNKSLPKDQSIINNKANTNLNKKPKLMSKFNLKKAERSKVPNVTGYQNMLKITKI</sequence>
<dbReference type="Proteomes" id="UP000663842">
    <property type="component" value="Unassembled WGS sequence"/>
</dbReference>
<accession>A0A820JKJ4</accession>
<reference evidence="2" key="1">
    <citation type="submission" date="2021-02" db="EMBL/GenBank/DDBJ databases">
        <authorList>
            <person name="Nowell W R."/>
        </authorList>
    </citation>
    <scope>NUCLEOTIDE SEQUENCE</scope>
</reference>
<proteinExistence type="predicted"/>
<protein>
    <submittedName>
        <fullName evidence="2">Uncharacterized protein</fullName>
    </submittedName>
</protein>
<comment type="caution">
    <text evidence="2">The sequence shown here is derived from an EMBL/GenBank/DDBJ whole genome shotgun (WGS) entry which is preliminary data.</text>
</comment>
<name>A0A820JKJ4_9BILA</name>
<evidence type="ECO:0000313" key="2">
    <source>
        <dbReference type="EMBL" id="CAF4328677.1"/>
    </source>
</evidence>
<feature type="compositionally biased region" description="Low complexity" evidence="1">
    <location>
        <begin position="25"/>
        <end position="35"/>
    </location>
</feature>
<evidence type="ECO:0000256" key="1">
    <source>
        <dbReference type="SAM" id="MobiDB-lite"/>
    </source>
</evidence>